<evidence type="ECO:0000313" key="3">
    <source>
        <dbReference type="Proteomes" id="UP000075886"/>
    </source>
</evidence>
<name>A0A182QI07_9DIPT</name>
<feature type="region of interest" description="Disordered" evidence="1">
    <location>
        <begin position="25"/>
        <end position="204"/>
    </location>
</feature>
<dbReference type="EnsemblMetazoa" id="AFAF010561-RA">
    <property type="protein sequence ID" value="AFAF010561-PA"/>
    <property type="gene ID" value="AFAF010561"/>
</dbReference>
<feature type="compositionally biased region" description="Low complexity" evidence="1">
    <location>
        <begin position="25"/>
        <end position="37"/>
    </location>
</feature>
<proteinExistence type="predicted"/>
<keyword evidence="3" id="KW-1185">Reference proteome</keyword>
<feature type="compositionally biased region" description="Low complexity" evidence="1">
    <location>
        <begin position="71"/>
        <end position="88"/>
    </location>
</feature>
<feature type="compositionally biased region" description="Pro residues" evidence="1">
    <location>
        <begin position="55"/>
        <end position="66"/>
    </location>
</feature>
<organism evidence="2 3">
    <name type="scientific">Anopheles farauti</name>
    <dbReference type="NCBI Taxonomy" id="69004"/>
    <lineage>
        <taxon>Eukaryota</taxon>
        <taxon>Metazoa</taxon>
        <taxon>Ecdysozoa</taxon>
        <taxon>Arthropoda</taxon>
        <taxon>Hexapoda</taxon>
        <taxon>Insecta</taxon>
        <taxon>Pterygota</taxon>
        <taxon>Neoptera</taxon>
        <taxon>Endopterygota</taxon>
        <taxon>Diptera</taxon>
        <taxon>Nematocera</taxon>
        <taxon>Culicoidea</taxon>
        <taxon>Culicidae</taxon>
        <taxon>Anophelinae</taxon>
        <taxon>Anopheles</taxon>
    </lineage>
</organism>
<accession>A0A182QI07</accession>
<evidence type="ECO:0000313" key="2">
    <source>
        <dbReference type="EnsemblMetazoa" id="AFAF010561-PA"/>
    </source>
</evidence>
<reference evidence="3" key="1">
    <citation type="submission" date="2014-01" db="EMBL/GenBank/DDBJ databases">
        <title>The Genome Sequence of Anopheles farauti FAR1 (V2).</title>
        <authorList>
            <consortium name="The Broad Institute Genomics Platform"/>
            <person name="Neafsey D.E."/>
            <person name="Besansky N."/>
            <person name="Howell P."/>
            <person name="Walton C."/>
            <person name="Young S.K."/>
            <person name="Zeng Q."/>
            <person name="Gargeya S."/>
            <person name="Fitzgerald M."/>
            <person name="Haas B."/>
            <person name="Abouelleil A."/>
            <person name="Allen A.W."/>
            <person name="Alvarado L."/>
            <person name="Arachchi H.M."/>
            <person name="Berlin A.M."/>
            <person name="Chapman S.B."/>
            <person name="Gainer-Dewar J."/>
            <person name="Goldberg J."/>
            <person name="Griggs A."/>
            <person name="Gujja S."/>
            <person name="Hansen M."/>
            <person name="Howarth C."/>
            <person name="Imamovic A."/>
            <person name="Ireland A."/>
            <person name="Larimer J."/>
            <person name="McCowan C."/>
            <person name="Murphy C."/>
            <person name="Pearson M."/>
            <person name="Poon T.W."/>
            <person name="Priest M."/>
            <person name="Roberts A."/>
            <person name="Saif S."/>
            <person name="Shea T."/>
            <person name="Sisk P."/>
            <person name="Sykes S."/>
            <person name="Wortman J."/>
            <person name="Nusbaum C."/>
            <person name="Birren B."/>
        </authorList>
    </citation>
    <scope>NUCLEOTIDE SEQUENCE [LARGE SCALE GENOMIC DNA]</scope>
    <source>
        <strain evidence="3">FAR1</strain>
    </source>
</reference>
<dbReference type="Proteomes" id="UP000075886">
    <property type="component" value="Unassembled WGS sequence"/>
</dbReference>
<dbReference type="AlphaFoldDB" id="A0A182QI07"/>
<dbReference type="EMBL" id="AXCN02000192">
    <property type="status" value="NOT_ANNOTATED_CDS"/>
    <property type="molecule type" value="Genomic_DNA"/>
</dbReference>
<reference evidence="2" key="2">
    <citation type="submission" date="2020-05" db="UniProtKB">
        <authorList>
            <consortium name="EnsemblMetazoa"/>
        </authorList>
    </citation>
    <scope>IDENTIFICATION</scope>
    <source>
        <strain evidence="2">FAR1</strain>
    </source>
</reference>
<feature type="compositionally biased region" description="Gly residues" evidence="1">
    <location>
        <begin position="97"/>
        <end position="110"/>
    </location>
</feature>
<sequence>MAGESPPRRLSQIFDPLMSLSELQAQIQQQQHQLAHLKYSSGGGGGGGGGGSGSPTPPLPPHPPPCGGMGIPPIASSSSTQTFSSSSTLQHHHHGGPPAGGGPNGGGGGYYNTTASSSTSLSSVSNQSSAKLSSSSSTGSYIGGTLGSGGSGSGGGGVPLPVPPPHLLGRIMMGSRSTPNSPRLMSRRNGSGAKPPPVPQKPSAAYIANPSLVALDCDAPWPPLGNLGPDALSLVEGHHHLGGGGSGYMHHQPEINWQERCLELQLELHRSRNQAGRVRDMLREKDIMALRVSCGEGQQRNRRRRVSEVEYSRQQTLCSERFSYVDSPMIVGGGPGCECERLADGQRRKIAMKLLKAKQ</sequence>
<evidence type="ECO:0000256" key="1">
    <source>
        <dbReference type="SAM" id="MobiDB-lite"/>
    </source>
</evidence>
<dbReference type="VEuPathDB" id="VectorBase:AFAF010561"/>
<feature type="compositionally biased region" description="Gly residues" evidence="1">
    <location>
        <begin position="41"/>
        <end position="53"/>
    </location>
</feature>
<protein>
    <submittedName>
        <fullName evidence="2">Uncharacterized protein</fullName>
    </submittedName>
</protein>
<feature type="compositionally biased region" description="Low complexity" evidence="1">
    <location>
        <begin position="111"/>
        <end position="140"/>
    </location>
</feature>
<feature type="compositionally biased region" description="Gly residues" evidence="1">
    <location>
        <begin position="141"/>
        <end position="158"/>
    </location>
</feature>